<evidence type="ECO:0000259" key="5">
    <source>
        <dbReference type="PROSITE" id="PS50893"/>
    </source>
</evidence>
<protein>
    <submittedName>
        <fullName evidence="6">ABC transporter ATP-binding protein</fullName>
    </submittedName>
</protein>
<comment type="similarity">
    <text evidence="1">Belongs to the ABC transporter superfamily.</text>
</comment>
<dbReference type="AlphaFoldDB" id="A0A921G1D8"/>
<organism evidence="6 7">
    <name type="scientific">Sporosarcina psychrophila</name>
    <name type="common">Bacillus psychrophilus</name>
    <dbReference type="NCBI Taxonomy" id="1476"/>
    <lineage>
        <taxon>Bacteria</taxon>
        <taxon>Bacillati</taxon>
        <taxon>Bacillota</taxon>
        <taxon>Bacilli</taxon>
        <taxon>Bacillales</taxon>
        <taxon>Caryophanaceae</taxon>
        <taxon>Sporosarcina</taxon>
    </lineage>
</organism>
<dbReference type="GO" id="GO:0016887">
    <property type="term" value="F:ATP hydrolysis activity"/>
    <property type="evidence" value="ECO:0007669"/>
    <property type="project" value="InterPro"/>
</dbReference>
<dbReference type="PANTHER" id="PTHR42711:SF5">
    <property type="entry name" value="ABC TRANSPORTER ATP-BINDING PROTEIN NATA"/>
    <property type="match status" value="1"/>
</dbReference>
<reference evidence="6" key="1">
    <citation type="journal article" date="2021" name="PeerJ">
        <title>Extensive microbial diversity within the chicken gut microbiome revealed by metagenomics and culture.</title>
        <authorList>
            <person name="Gilroy R."/>
            <person name="Ravi A."/>
            <person name="Getino M."/>
            <person name="Pursley I."/>
            <person name="Horton D.L."/>
            <person name="Alikhan N.F."/>
            <person name="Baker D."/>
            <person name="Gharbi K."/>
            <person name="Hall N."/>
            <person name="Watson M."/>
            <person name="Adriaenssens E.M."/>
            <person name="Foster-Nyarko E."/>
            <person name="Jarju S."/>
            <person name="Secka A."/>
            <person name="Antonio M."/>
            <person name="Oren A."/>
            <person name="Chaudhuri R.R."/>
            <person name="La Ragione R."/>
            <person name="Hildebrand F."/>
            <person name="Pallen M.J."/>
        </authorList>
    </citation>
    <scope>NUCLEOTIDE SEQUENCE</scope>
    <source>
        <strain evidence="6">CHK171-7178</strain>
    </source>
</reference>
<dbReference type="SMART" id="SM00382">
    <property type="entry name" value="AAA"/>
    <property type="match status" value="1"/>
</dbReference>
<dbReference type="PROSITE" id="PS00211">
    <property type="entry name" value="ABC_TRANSPORTER_1"/>
    <property type="match status" value="1"/>
</dbReference>
<dbReference type="InterPro" id="IPR017871">
    <property type="entry name" value="ABC_transporter-like_CS"/>
</dbReference>
<dbReference type="Pfam" id="PF00005">
    <property type="entry name" value="ABC_tran"/>
    <property type="match status" value="1"/>
</dbReference>
<feature type="domain" description="ABC transporter" evidence="5">
    <location>
        <begin position="2"/>
        <end position="222"/>
    </location>
</feature>
<keyword evidence="2" id="KW-0813">Transport</keyword>
<evidence type="ECO:0000256" key="4">
    <source>
        <dbReference type="ARBA" id="ARBA00022840"/>
    </source>
</evidence>
<reference evidence="6" key="2">
    <citation type="submission" date="2021-09" db="EMBL/GenBank/DDBJ databases">
        <authorList>
            <person name="Gilroy R."/>
        </authorList>
    </citation>
    <scope>NUCLEOTIDE SEQUENCE</scope>
    <source>
        <strain evidence="6">CHK171-7178</strain>
    </source>
</reference>
<dbReference type="InterPro" id="IPR003439">
    <property type="entry name" value="ABC_transporter-like_ATP-bd"/>
</dbReference>
<evidence type="ECO:0000313" key="7">
    <source>
        <dbReference type="Proteomes" id="UP000698173"/>
    </source>
</evidence>
<evidence type="ECO:0000256" key="1">
    <source>
        <dbReference type="ARBA" id="ARBA00005417"/>
    </source>
</evidence>
<dbReference type="CDD" id="cd03230">
    <property type="entry name" value="ABC_DR_subfamily_A"/>
    <property type="match status" value="1"/>
</dbReference>
<gene>
    <name evidence="6" type="ORF">K8V56_16370</name>
</gene>
<dbReference type="SUPFAM" id="SSF52540">
    <property type="entry name" value="P-loop containing nucleoside triphosphate hydrolases"/>
    <property type="match status" value="1"/>
</dbReference>
<proteinExistence type="inferred from homology"/>
<comment type="caution">
    <text evidence="6">The sequence shown here is derived from an EMBL/GenBank/DDBJ whole genome shotgun (WGS) entry which is preliminary data.</text>
</comment>
<name>A0A921G1D8_SPOPS</name>
<evidence type="ECO:0000256" key="3">
    <source>
        <dbReference type="ARBA" id="ARBA00022741"/>
    </source>
</evidence>
<keyword evidence="3" id="KW-0547">Nucleotide-binding</keyword>
<dbReference type="InterPro" id="IPR027417">
    <property type="entry name" value="P-loop_NTPase"/>
</dbReference>
<dbReference type="PROSITE" id="PS50893">
    <property type="entry name" value="ABC_TRANSPORTER_2"/>
    <property type="match status" value="1"/>
</dbReference>
<evidence type="ECO:0000256" key="2">
    <source>
        <dbReference type="ARBA" id="ARBA00022448"/>
    </source>
</evidence>
<sequence length="224" mass="25693">MLNVTGLQKTYKEKLVLEDVSFQMKPGEIVGLVGENGAGKSTLLQLLATVMQPTQGDIQLNDLSYVNDVKKIRRIIGYVPQDISVWEEFTIEENMLFFEKLSWKKRTKEECRQLCLEMQLTHWKESVQSLSGGMKRKLNMAISLLHDPVLLLLDEPTVGIDLKSKMEIGTYLHKLAKQQGKMIMYTSHDMDEITTICDRVYSIGKDSFYIDLLTKNEISVEQLK</sequence>
<dbReference type="InterPro" id="IPR003593">
    <property type="entry name" value="AAA+_ATPase"/>
</dbReference>
<dbReference type="Gene3D" id="3.40.50.300">
    <property type="entry name" value="P-loop containing nucleotide triphosphate hydrolases"/>
    <property type="match status" value="1"/>
</dbReference>
<accession>A0A921G1D8</accession>
<dbReference type="EMBL" id="DYWT01000254">
    <property type="protein sequence ID" value="HJF33339.1"/>
    <property type="molecule type" value="Genomic_DNA"/>
</dbReference>
<dbReference type="PANTHER" id="PTHR42711">
    <property type="entry name" value="ABC TRANSPORTER ATP-BINDING PROTEIN"/>
    <property type="match status" value="1"/>
</dbReference>
<dbReference type="Proteomes" id="UP000698173">
    <property type="component" value="Unassembled WGS sequence"/>
</dbReference>
<dbReference type="GO" id="GO:0005524">
    <property type="term" value="F:ATP binding"/>
    <property type="evidence" value="ECO:0007669"/>
    <property type="project" value="UniProtKB-KW"/>
</dbReference>
<evidence type="ECO:0000313" key="6">
    <source>
        <dbReference type="EMBL" id="HJF33339.1"/>
    </source>
</evidence>
<keyword evidence="4 6" id="KW-0067">ATP-binding</keyword>
<dbReference type="InterPro" id="IPR050763">
    <property type="entry name" value="ABC_transporter_ATP-binding"/>
</dbReference>